<reference evidence="2" key="2">
    <citation type="submission" date="1996-05" db="EMBL/GenBank/DDBJ databases">
        <title>The C. briggsae Genome Sequencing Project.</title>
        <authorList>
            <person name="WashU"/>
        </authorList>
    </citation>
    <scope>NUCLEOTIDE SEQUENCE</scope>
    <source>
        <strain evidence="2">Gujarat G16</strain>
    </source>
</reference>
<dbReference type="GO" id="GO:0051536">
    <property type="term" value="F:iron-sulfur cluster binding"/>
    <property type="evidence" value="ECO:0007669"/>
    <property type="project" value="InterPro"/>
</dbReference>
<dbReference type="EMBL" id="U56248">
    <property type="protein sequence ID" value="AAA98704.1"/>
    <property type="molecule type" value="Genomic_DNA"/>
</dbReference>
<evidence type="ECO:0000313" key="2">
    <source>
        <dbReference type="EMBL" id="AAA98704.1"/>
    </source>
</evidence>
<dbReference type="Gene3D" id="1.10.1060.10">
    <property type="entry name" value="Alpha-helical ferredoxin"/>
    <property type="match status" value="1"/>
</dbReference>
<gene>
    <name evidence="2" type="primary">G01D9.1</name>
</gene>
<organism evidence="2">
    <name type="scientific">Caenorhabditis briggsae</name>
    <dbReference type="NCBI Taxonomy" id="6238"/>
    <lineage>
        <taxon>Eukaryota</taxon>
        <taxon>Metazoa</taxon>
        <taxon>Ecdysozoa</taxon>
        <taxon>Nematoda</taxon>
        <taxon>Chromadorea</taxon>
        <taxon>Rhabditida</taxon>
        <taxon>Rhabditina</taxon>
        <taxon>Rhabditomorpha</taxon>
        <taxon>Rhabditoidea</taxon>
        <taxon>Rhabditidae</taxon>
        <taxon>Peloderinae</taxon>
        <taxon>Caenorhabditis</taxon>
    </lineage>
</organism>
<reference evidence="2" key="1">
    <citation type="submission" date="1996-04" db="EMBL/GenBank/DDBJ databases">
        <authorList>
            <person name="Waterston R."/>
        </authorList>
    </citation>
    <scope>NUCLEOTIDE SEQUENCE</scope>
    <source>
        <strain evidence="2">Gujarat G16</strain>
    </source>
</reference>
<evidence type="ECO:0000256" key="1">
    <source>
        <dbReference type="ARBA" id="ARBA00023002"/>
    </source>
</evidence>
<sequence>MTPKPNTSNPNVGLPLLSKDSPDIESLLILNPKVQSKANAVPSAVTKKNKHNWKRNEEKGCGASCGESKLKNDFRDIKHTTLSERGALKEAMRCVMNFSFLVNRSFCKIGFLNCFPFSHFVDTCDVVIFVKNQFS</sequence>
<dbReference type="InterPro" id="IPR009051">
    <property type="entry name" value="Helical_ferredxn"/>
</dbReference>
<dbReference type="PIR" id="T31350">
    <property type="entry name" value="T31350"/>
</dbReference>
<dbReference type="PANTHER" id="PTHR43073:SF2">
    <property type="entry name" value="DIHYDROPYRIMIDINE DEHYDROGENASE [NADP(+)]"/>
    <property type="match status" value="1"/>
</dbReference>
<accession>Q17306</accession>
<keyword evidence="1" id="KW-0560">Oxidoreductase</keyword>
<dbReference type="PANTHER" id="PTHR43073">
    <property type="entry name" value="DIHYDROPYRIMIDINE DEHYDROGENASE [NADP(+)]"/>
    <property type="match status" value="1"/>
</dbReference>
<dbReference type="GO" id="GO:0016627">
    <property type="term" value="F:oxidoreductase activity, acting on the CH-CH group of donors"/>
    <property type="evidence" value="ECO:0007669"/>
    <property type="project" value="UniProtKB-ARBA"/>
</dbReference>
<reference evidence="2" key="3">
    <citation type="submission" date="1996-05" db="EMBL/GenBank/DDBJ databases">
        <title>The sequence of C. briggsae cosmid G01D9.</title>
        <authorList>
            <person name="Wu X."/>
            <person name="Le T.T."/>
        </authorList>
    </citation>
    <scope>NUCLEOTIDE SEQUENCE</scope>
    <source>
        <strain evidence="2">Gujarat G16</strain>
    </source>
</reference>
<protein>
    <submittedName>
        <fullName evidence="2">G01D9.1 protein</fullName>
    </submittedName>
</protein>
<dbReference type="AlphaFoldDB" id="Q17306"/>
<name>Q17306_CAEBR</name>
<proteinExistence type="predicted"/>